<dbReference type="Proteomes" id="UP000078542">
    <property type="component" value="Unassembled WGS sequence"/>
</dbReference>
<gene>
    <name evidence="1" type="ORF">ALC62_14909</name>
</gene>
<name>A0A195C2N0_9HYME</name>
<dbReference type="EMBL" id="KQ978379">
    <property type="protein sequence ID" value="KYM94466.1"/>
    <property type="molecule type" value="Genomic_DNA"/>
</dbReference>
<sequence>VTEVASWTTSDVALWLKVQMHLIALRRGRMREEEIFIGQKTEAQIEILYSAKCEHQTEMHCI</sequence>
<dbReference type="AlphaFoldDB" id="A0A195C2N0"/>
<evidence type="ECO:0000313" key="2">
    <source>
        <dbReference type="Proteomes" id="UP000078542"/>
    </source>
</evidence>
<keyword evidence="2" id="KW-1185">Reference proteome</keyword>
<organism evidence="1 2">
    <name type="scientific">Cyphomyrmex costatus</name>
    <dbReference type="NCBI Taxonomy" id="456900"/>
    <lineage>
        <taxon>Eukaryota</taxon>
        <taxon>Metazoa</taxon>
        <taxon>Ecdysozoa</taxon>
        <taxon>Arthropoda</taxon>
        <taxon>Hexapoda</taxon>
        <taxon>Insecta</taxon>
        <taxon>Pterygota</taxon>
        <taxon>Neoptera</taxon>
        <taxon>Endopterygota</taxon>
        <taxon>Hymenoptera</taxon>
        <taxon>Apocrita</taxon>
        <taxon>Aculeata</taxon>
        <taxon>Formicoidea</taxon>
        <taxon>Formicidae</taxon>
        <taxon>Myrmicinae</taxon>
        <taxon>Cyphomyrmex</taxon>
    </lineage>
</organism>
<proteinExistence type="predicted"/>
<accession>A0A195C2N0</accession>
<protein>
    <submittedName>
        <fullName evidence="1">Uncharacterized protein</fullName>
    </submittedName>
</protein>
<feature type="non-terminal residue" evidence="1">
    <location>
        <position position="1"/>
    </location>
</feature>
<evidence type="ECO:0000313" key="1">
    <source>
        <dbReference type="EMBL" id="KYM94466.1"/>
    </source>
</evidence>
<reference evidence="1 2" key="1">
    <citation type="submission" date="2016-03" db="EMBL/GenBank/DDBJ databases">
        <title>Cyphomyrmex costatus WGS genome.</title>
        <authorList>
            <person name="Nygaard S."/>
            <person name="Hu H."/>
            <person name="Boomsma J."/>
            <person name="Zhang G."/>
        </authorList>
    </citation>
    <scope>NUCLEOTIDE SEQUENCE [LARGE SCALE GENOMIC DNA]</scope>
    <source>
        <strain evidence="1">MS0001</strain>
        <tissue evidence="1">Whole body</tissue>
    </source>
</reference>